<feature type="domain" description="Reticulon" evidence="8">
    <location>
        <begin position="165"/>
        <end position="353"/>
    </location>
</feature>
<evidence type="ECO:0000256" key="1">
    <source>
        <dbReference type="ARBA" id="ARBA00004477"/>
    </source>
</evidence>
<evidence type="ECO:0000313" key="10">
    <source>
        <dbReference type="Proteomes" id="UP001208570"/>
    </source>
</evidence>
<dbReference type="InterPro" id="IPR046964">
    <property type="entry name" value="RTN1-4"/>
</dbReference>
<proteinExistence type="predicted"/>
<feature type="compositionally biased region" description="Pro residues" evidence="7">
    <location>
        <begin position="117"/>
        <end position="126"/>
    </location>
</feature>
<evidence type="ECO:0000256" key="3">
    <source>
        <dbReference type="ARBA" id="ARBA00022824"/>
    </source>
</evidence>
<comment type="caution">
    <text evidence="9">The sequence shown here is derived from an EMBL/GenBank/DDBJ whole genome shotgun (WGS) entry which is preliminary data.</text>
</comment>
<dbReference type="PROSITE" id="PS50845">
    <property type="entry name" value="RETICULON"/>
    <property type="match status" value="1"/>
</dbReference>
<dbReference type="PANTHER" id="PTHR45799">
    <property type="entry name" value="RETICULON-LIKE PROTEIN"/>
    <property type="match status" value="1"/>
</dbReference>
<feature type="region of interest" description="Disordered" evidence="7">
    <location>
        <begin position="1"/>
        <end position="144"/>
    </location>
</feature>
<dbReference type="InterPro" id="IPR003388">
    <property type="entry name" value="Reticulon"/>
</dbReference>
<dbReference type="PANTHER" id="PTHR45799:SF2">
    <property type="entry name" value="RETICULON-LIKE PROTEIN"/>
    <property type="match status" value="1"/>
</dbReference>
<feature type="transmembrane region" description="Helical" evidence="6">
    <location>
        <begin position="179"/>
        <end position="205"/>
    </location>
</feature>
<gene>
    <name evidence="9" type="ORF">LSH36_177g04082</name>
</gene>
<dbReference type="GO" id="GO:0005789">
    <property type="term" value="C:endoplasmic reticulum membrane"/>
    <property type="evidence" value="ECO:0007669"/>
    <property type="project" value="UniProtKB-SubCell"/>
</dbReference>
<dbReference type="AlphaFoldDB" id="A0AAD9N7Q5"/>
<keyword evidence="4 6" id="KW-1133">Transmembrane helix</keyword>
<evidence type="ECO:0000256" key="2">
    <source>
        <dbReference type="ARBA" id="ARBA00022692"/>
    </source>
</evidence>
<evidence type="ECO:0000256" key="4">
    <source>
        <dbReference type="ARBA" id="ARBA00022989"/>
    </source>
</evidence>
<feature type="transmembrane region" description="Helical" evidence="6">
    <location>
        <begin position="283"/>
        <end position="311"/>
    </location>
</feature>
<dbReference type="Pfam" id="PF02453">
    <property type="entry name" value="Reticulon"/>
    <property type="match status" value="1"/>
</dbReference>
<evidence type="ECO:0000256" key="5">
    <source>
        <dbReference type="ARBA" id="ARBA00023136"/>
    </source>
</evidence>
<evidence type="ECO:0000256" key="7">
    <source>
        <dbReference type="SAM" id="MobiDB-lite"/>
    </source>
</evidence>
<name>A0AAD9N7Q5_9ANNE</name>
<evidence type="ECO:0000313" key="9">
    <source>
        <dbReference type="EMBL" id="KAK2158111.1"/>
    </source>
</evidence>
<dbReference type="GO" id="GO:0030424">
    <property type="term" value="C:axon"/>
    <property type="evidence" value="ECO:0007669"/>
    <property type="project" value="TreeGrafter"/>
</dbReference>
<keyword evidence="2 6" id="KW-0812">Transmembrane</keyword>
<protein>
    <recommendedName>
        <fullName evidence="6">Reticulon-like protein</fullName>
    </recommendedName>
</protein>
<evidence type="ECO:0000256" key="6">
    <source>
        <dbReference type="RuleBase" id="RU363132"/>
    </source>
</evidence>
<keyword evidence="3 6" id="KW-0256">Endoplasmic reticulum</keyword>
<reference evidence="9" key="1">
    <citation type="journal article" date="2023" name="Mol. Biol. Evol.">
        <title>Third-Generation Sequencing Reveals the Adaptive Role of the Epigenome in Three Deep-Sea Polychaetes.</title>
        <authorList>
            <person name="Perez M."/>
            <person name="Aroh O."/>
            <person name="Sun Y."/>
            <person name="Lan Y."/>
            <person name="Juniper S.K."/>
            <person name="Young C.R."/>
            <person name="Angers B."/>
            <person name="Qian P.Y."/>
        </authorList>
    </citation>
    <scope>NUCLEOTIDE SEQUENCE</scope>
    <source>
        <strain evidence="9">P08H-3</strain>
    </source>
</reference>
<keyword evidence="5 6" id="KW-0472">Membrane</keyword>
<organism evidence="9 10">
    <name type="scientific">Paralvinella palmiformis</name>
    <dbReference type="NCBI Taxonomy" id="53620"/>
    <lineage>
        <taxon>Eukaryota</taxon>
        <taxon>Metazoa</taxon>
        <taxon>Spiralia</taxon>
        <taxon>Lophotrochozoa</taxon>
        <taxon>Annelida</taxon>
        <taxon>Polychaeta</taxon>
        <taxon>Sedentaria</taxon>
        <taxon>Canalipalpata</taxon>
        <taxon>Terebellida</taxon>
        <taxon>Terebelliformia</taxon>
        <taxon>Alvinellidae</taxon>
        <taxon>Paralvinella</taxon>
    </lineage>
</organism>
<dbReference type="EMBL" id="JAODUP010000177">
    <property type="protein sequence ID" value="KAK2158111.1"/>
    <property type="molecule type" value="Genomic_DNA"/>
</dbReference>
<dbReference type="Gene3D" id="1.20.5.2480">
    <property type="match status" value="1"/>
</dbReference>
<keyword evidence="10" id="KW-1185">Reference proteome</keyword>
<dbReference type="Proteomes" id="UP001208570">
    <property type="component" value="Unassembled WGS sequence"/>
</dbReference>
<sequence length="353" mass="39116">MADLLGESSPQEGNFDNDFEKLDPESTTPAGDEHSEVTSTSHIQADVPEDDMYRTDPAQTAEAEPLIDIGEPSPAPSAPLIPDLPSQPVSSSTVDKTEPIDDNDITKYIVRTTDYSPDPPIIPPQPVSSSPVEKAEPTPQSTHQPITKYIIEKTDELKKSVDPRVLDLIYWRDVKKTGVVFGSLLVVLLSLALFSVLSVIAYLSLAALTVTVSFRIYKNVLGAVQKMAEGHPFKEYLDADISLPEDKVHHVADCVMSHGSAVLRELRRLFLVEDMIDSFKFGLLLWVLTYIGAWFNGMTLVILAVVTVFTIPKVYETHKAQIDQYIDIVTKRVTDVTKQIWEKIPMPGKKKSA</sequence>
<accession>A0AAD9N7Q5</accession>
<comment type="subcellular location">
    <subcellularLocation>
        <location evidence="1 6">Endoplasmic reticulum membrane</location>
        <topology evidence="1 6">Multi-pass membrane protein</topology>
    </subcellularLocation>
</comment>
<evidence type="ECO:0000259" key="8">
    <source>
        <dbReference type="PROSITE" id="PS50845"/>
    </source>
</evidence>